<dbReference type="AlphaFoldDB" id="A0AAJ4RE51"/>
<reference evidence="5 6" key="2">
    <citation type="submission" date="2018-11" db="EMBL/GenBank/DDBJ databases">
        <title>Genomic Encyclopedia of Type Strains, Phase IV (KMG-IV): sequencing the most valuable type-strain genomes for metagenomic binning, comparative biology and taxonomic classification.</title>
        <authorList>
            <person name="Goeker M."/>
        </authorList>
    </citation>
    <scope>NUCLEOTIDE SEQUENCE [LARGE SCALE GENOMIC DNA]</scope>
    <source>
        <strain evidence="5 6">DSM 27783</strain>
    </source>
</reference>
<accession>A0AAJ4RE51</accession>
<feature type="domain" description="Beta-Casp" evidence="3">
    <location>
        <begin position="258"/>
        <end position="381"/>
    </location>
</feature>
<keyword evidence="7" id="KW-1185">Reference proteome</keyword>
<dbReference type="InterPro" id="IPR001279">
    <property type="entry name" value="Metallo-B-lactamas"/>
</dbReference>
<dbReference type="Proteomes" id="UP000272781">
    <property type="component" value="Unassembled WGS sequence"/>
</dbReference>
<evidence type="ECO:0000259" key="2">
    <source>
        <dbReference type="SMART" id="SM00849"/>
    </source>
</evidence>
<gene>
    <name evidence="4" type="ORF">C6V80_04535</name>
    <name evidence="5" type="ORF">EDC58_0522</name>
</gene>
<dbReference type="Gene3D" id="3.40.50.10890">
    <property type="match status" value="1"/>
</dbReference>
<dbReference type="SUPFAM" id="SSF56281">
    <property type="entry name" value="Metallo-hydrolase/oxidoreductase"/>
    <property type="match status" value="1"/>
</dbReference>
<dbReference type="InterPro" id="IPR011108">
    <property type="entry name" value="RMMBL"/>
</dbReference>
<organism evidence="5 6">
    <name type="scientific">Caminibacter pacificus</name>
    <dbReference type="NCBI Taxonomy" id="1424653"/>
    <lineage>
        <taxon>Bacteria</taxon>
        <taxon>Pseudomonadati</taxon>
        <taxon>Campylobacterota</taxon>
        <taxon>Epsilonproteobacteria</taxon>
        <taxon>Nautiliales</taxon>
        <taxon>Nautiliaceae</taxon>
        <taxon>Caminibacter</taxon>
    </lineage>
</organism>
<dbReference type="SMART" id="SM00849">
    <property type="entry name" value="Lactamase_B"/>
    <property type="match status" value="1"/>
</dbReference>
<sequence length="465" mass="53116">MKQSYEQSFGAAKIVTGSAHMLDTGNSKILIDCGMFQGLNEHLNYDPLGFDPKEIDALIITHGHLDHVGRIPLLYKYGFKGKVFAHPATFDIAKVVLMDSAKLQEEDYETRFRKAQRRGKEHLVRKPLYTRDDVKAIFKKMDKVKIDYDKKIKITKDIKAVFKDAGHILGSSFVELEFENLGIKKHIVFSGDLGNKDNEVLPPPQKPTIADALFIESTYGDRNHKSFEESKIEFKKVIIDTLLSGGNVIIPTFAIERAQQVLCLLKEMSEEGSLPREAKVFLDSPMANKVTAVYKKWSHLLSKNCQKYKKHPFEFPQLRLVKDVEESKKINEISRGAVIIAGSGMCTGGRILHHLKHRIWNPKNSVLFVGYQAKGTMGRDIVDGAKFIKIFHEEIIVRAKIHTINGFSAHADQKELLEWMNEFDNLDRIFLIHGEYEKQVVFKSVIRNFFNKKAHIVDMGEKIYL</sequence>
<dbReference type="Pfam" id="PF07521">
    <property type="entry name" value="RMMBL"/>
    <property type="match status" value="1"/>
</dbReference>
<evidence type="ECO:0000256" key="1">
    <source>
        <dbReference type="ARBA" id="ARBA00022801"/>
    </source>
</evidence>
<dbReference type="InterPro" id="IPR022712">
    <property type="entry name" value="Beta_Casp"/>
</dbReference>
<dbReference type="SMART" id="SM01027">
    <property type="entry name" value="Beta-Casp"/>
    <property type="match status" value="1"/>
</dbReference>
<reference evidence="4" key="3">
    <citation type="submission" date="2019-06" db="EMBL/GenBank/DDBJ databases">
        <title>A comparative analysis of the Nautiliaceae.</title>
        <authorList>
            <person name="Grosche A."/>
            <person name="Smedile F."/>
            <person name="Vetriani C."/>
        </authorList>
    </citation>
    <scope>NUCLEOTIDE SEQUENCE</scope>
    <source>
        <strain evidence="4">TB6</strain>
    </source>
</reference>
<feature type="domain" description="Metallo-beta-lactamase" evidence="2">
    <location>
        <begin position="16"/>
        <end position="246"/>
    </location>
</feature>
<protein>
    <submittedName>
        <fullName evidence="4">MBL fold metallo-hydrolase</fullName>
    </submittedName>
    <submittedName>
        <fullName evidence="5">Metallo-beta-lactamase family protein</fullName>
    </submittedName>
</protein>
<evidence type="ECO:0000259" key="3">
    <source>
        <dbReference type="SMART" id="SM01027"/>
    </source>
</evidence>
<evidence type="ECO:0000313" key="7">
    <source>
        <dbReference type="Proteomes" id="UP000298805"/>
    </source>
</evidence>
<name>A0AAJ4RE51_9BACT</name>
<dbReference type="CDD" id="cd16295">
    <property type="entry name" value="TTHA0252-CPSF-like_MBL-fold"/>
    <property type="match status" value="1"/>
</dbReference>
<dbReference type="RefSeq" id="WP_123351936.1">
    <property type="nucleotide sequence ID" value="NZ_CP027432.2"/>
</dbReference>
<evidence type="ECO:0000313" key="5">
    <source>
        <dbReference type="EMBL" id="ROR41038.1"/>
    </source>
</evidence>
<dbReference type="EMBL" id="RJVK01000001">
    <property type="protein sequence ID" value="ROR41038.1"/>
    <property type="molecule type" value="Genomic_DNA"/>
</dbReference>
<evidence type="ECO:0000313" key="4">
    <source>
        <dbReference type="EMBL" id="QCI28248.1"/>
    </source>
</evidence>
<dbReference type="Gene3D" id="3.60.15.10">
    <property type="entry name" value="Ribonuclease Z/Hydroxyacylglutathione hydrolase-like"/>
    <property type="match status" value="1"/>
</dbReference>
<dbReference type="Pfam" id="PF10996">
    <property type="entry name" value="Beta-Casp"/>
    <property type="match status" value="1"/>
</dbReference>
<dbReference type="Proteomes" id="UP000298805">
    <property type="component" value="Chromosome"/>
</dbReference>
<reference evidence="7" key="1">
    <citation type="submission" date="2018-03" db="EMBL/GenBank/DDBJ databases">
        <title>A comparative analysis of the Nautiliaceae.</title>
        <authorList>
            <person name="Grosche A."/>
            <person name="Smedile F."/>
            <person name="Vetriani C."/>
        </authorList>
    </citation>
    <scope>NUCLEOTIDE SEQUENCE [LARGE SCALE GENOMIC DNA]</scope>
    <source>
        <strain evidence="7">TB6</strain>
    </source>
</reference>
<dbReference type="PANTHER" id="PTHR11203:SF37">
    <property type="entry name" value="INTEGRATOR COMPLEX SUBUNIT 11"/>
    <property type="match status" value="1"/>
</dbReference>
<dbReference type="InterPro" id="IPR050698">
    <property type="entry name" value="MBL"/>
</dbReference>
<dbReference type="Pfam" id="PF00753">
    <property type="entry name" value="Lactamase_B"/>
    <property type="match status" value="1"/>
</dbReference>
<evidence type="ECO:0000313" key="6">
    <source>
        <dbReference type="Proteomes" id="UP000272781"/>
    </source>
</evidence>
<dbReference type="EMBL" id="CP027432">
    <property type="protein sequence ID" value="QCI28248.1"/>
    <property type="molecule type" value="Genomic_DNA"/>
</dbReference>
<dbReference type="PANTHER" id="PTHR11203">
    <property type="entry name" value="CLEAVAGE AND POLYADENYLATION SPECIFICITY FACTOR FAMILY MEMBER"/>
    <property type="match status" value="1"/>
</dbReference>
<dbReference type="InterPro" id="IPR036866">
    <property type="entry name" value="RibonucZ/Hydroxyglut_hydro"/>
</dbReference>
<dbReference type="GO" id="GO:0004521">
    <property type="term" value="F:RNA endonuclease activity"/>
    <property type="evidence" value="ECO:0007669"/>
    <property type="project" value="TreeGrafter"/>
</dbReference>
<proteinExistence type="predicted"/>
<dbReference type="GO" id="GO:0016787">
    <property type="term" value="F:hydrolase activity"/>
    <property type="evidence" value="ECO:0007669"/>
    <property type="project" value="UniProtKB-KW"/>
</dbReference>
<keyword evidence="1" id="KW-0378">Hydrolase</keyword>